<dbReference type="PANTHER" id="PTHR36978">
    <property type="entry name" value="P-LOOP CONTAINING NUCLEOTIDE TRIPHOSPHATE HYDROLASE"/>
    <property type="match status" value="1"/>
</dbReference>
<gene>
    <name evidence="1" type="ORF">CSKR_105674</name>
</gene>
<dbReference type="SUPFAM" id="SSF52540">
    <property type="entry name" value="P-loop containing nucleoside triphosphate hydrolases"/>
    <property type="match status" value="1"/>
</dbReference>
<accession>A0A3R7DP74</accession>
<dbReference type="InParanoid" id="A0A3R7DP74"/>
<dbReference type="InterPro" id="IPR040632">
    <property type="entry name" value="Sulfotransfer_4"/>
</dbReference>
<evidence type="ECO:0000313" key="2">
    <source>
        <dbReference type="Proteomes" id="UP000286415"/>
    </source>
</evidence>
<reference evidence="1 2" key="2">
    <citation type="journal article" date="2021" name="Genomics">
        <title>High-quality reference genome for Clonorchis sinensis.</title>
        <authorList>
            <person name="Young N.D."/>
            <person name="Stroehlein A.J."/>
            <person name="Kinkar L."/>
            <person name="Wang T."/>
            <person name="Sohn W.M."/>
            <person name="Chang B.C.H."/>
            <person name="Kaur P."/>
            <person name="Weisz D."/>
            <person name="Dudchenko O."/>
            <person name="Aiden E.L."/>
            <person name="Korhonen P.K."/>
            <person name="Gasser R.B."/>
        </authorList>
    </citation>
    <scope>NUCLEOTIDE SEQUENCE [LARGE SCALE GENOMIC DNA]</scope>
    <source>
        <strain evidence="1">Cs-k2</strain>
    </source>
</reference>
<dbReference type="Pfam" id="PF17784">
    <property type="entry name" value="Sulfotransfer_4"/>
    <property type="match status" value="1"/>
</dbReference>
<name>A0A3R7DP74_CLOSI</name>
<dbReference type="InterPro" id="IPR027417">
    <property type="entry name" value="P-loop_NTPase"/>
</dbReference>
<dbReference type="STRING" id="79923.A0A3R7DP74"/>
<dbReference type="EMBL" id="NIRI02000042">
    <property type="protein sequence ID" value="KAG5448164.1"/>
    <property type="molecule type" value="Genomic_DNA"/>
</dbReference>
<dbReference type="PANTHER" id="PTHR36978:SF4">
    <property type="entry name" value="P-LOOP CONTAINING NUCLEOSIDE TRIPHOSPHATE HYDROLASE PROTEIN"/>
    <property type="match status" value="1"/>
</dbReference>
<dbReference type="Proteomes" id="UP000286415">
    <property type="component" value="Unassembled WGS sequence"/>
</dbReference>
<reference evidence="1 2" key="1">
    <citation type="journal article" date="2018" name="Biotechnol. Adv.">
        <title>Improved genomic resources and new bioinformatic workflow for the carcinogenic parasite Clonorchis sinensis: Biotechnological implications.</title>
        <authorList>
            <person name="Wang D."/>
            <person name="Korhonen P.K."/>
            <person name="Gasser R.B."/>
            <person name="Young N.D."/>
        </authorList>
    </citation>
    <scope>NUCLEOTIDE SEQUENCE [LARGE SCALE GENOMIC DNA]</scope>
    <source>
        <strain evidence="1">Cs-k2</strain>
    </source>
</reference>
<sequence>MKLGQKDSPSVRKPSIAVIGAGLGRTGTLSLKTALEHIFGEPCYHMHEILGRHREHVKKWLLVDELVSQSPDGHIDGDLFDEILQGYRCTVDHLGCTYYAQLMEHYPEAKIILTIRETTKWLDSVRHTFLKRRTFSWMNWLVAFLQFGASTARMFDCMTKRSLGYTVDVNNDKECAAAFERWNQRVQRYVPAERLLVFRVTDGWEPLCHFLQVPVPTIPFPHRNTREEFHSSVKSYVGQCRIQLIVLLAVGLVSYVLLKAIQVLSVWCMEQQICMRYTHNAYPIINTFLRVRPLIQLLE</sequence>
<dbReference type="Gene3D" id="3.40.50.300">
    <property type="entry name" value="P-loop containing nucleotide triphosphate hydrolases"/>
    <property type="match status" value="1"/>
</dbReference>
<dbReference type="AlphaFoldDB" id="A0A3R7DP74"/>
<keyword evidence="2" id="KW-1185">Reference proteome</keyword>
<evidence type="ECO:0008006" key="3">
    <source>
        <dbReference type="Google" id="ProtNLM"/>
    </source>
</evidence>
<protein>
    <recommendedName>
        <fullName evidence="3">NAD dependent epimerase/dehydratase</fullName>
    </recommendedName>
</protein>
<comment type="caution">
    <text evidence="1">The sequence shown here is derived from an EMBL/GenBank/DDBJ whole genome shotgun (WGS) entry which is preliminary data.</text>
</comment>
<proteinExistence type="predicted"/>
<organism evidence="1 2">
    <name type="scientific">Clonorchis sinensis</name>
    <name type="common">Chinese liver fluke</name>
    <dbReference type="NCBI Taxonomy" id="79923"/>
    <lineage>
        <taxon>Eukaryota</taxon>
        <taxon>Metazoa</taxon>
        <taxon>Spiralia</taxon>
        <taxon>Lophotrochozoa</taxon>
        <taxon>Platyhelminthes</taxon>
        <taxon>Trematoda</taxon>
        <taxon>Digenea</taxon>
        <taxon>Opisthorchiida</taxon>
        <taxon>Opisthorchiata</taxon>
        <taxon>Opisthorchiidae</taxon>
        <taxon>Clonorchis</taxon>
    </lineage>
</organism>
<evidence type="ECO:0000313" key="1">
    <source>
        <dbReference type="EMBL" id="KAG5448164.1"/>
    </source>
</evidence>
<dbReference type="OrthoDB" id="272681at2759"/>